<dbReference type="AlphaFoldDB" id="A0AAV2P814"/>
<feature type="transmembrane region" description="Helical" evidence="2">
    <location>
        <begin position="15"/>
        <end position="34"/>
    </location>
</feature>
<accession>A0AAV2P814</accession>
<keyword evidence="4" id="KW-1185">Reference proteome</keyword>
<protein>
    <submittedName>
        <fullName evidence="3">Uncharacterized protein</fullName>
    </submittedName>
</protein>
<gene>
    <name evidence="3" type="ORF">LPLAT_LOCUS13276</name>
</gene>
<keyword evidence="2" id="KW-0472">Membrane</keyword>
<evidence type="ECO:0000313" key="3">
    <source>
        <dbReference type="EMBL" id="CAL1688154.1"/>
    </source>
</evidence>
<dbReference type="Proteomes" id="UP001497644">
    <property type="component" value="Chromosome 8"/>
</dbReference>
<sequence>MSNKNSRLPENSIDFAVSANFVFADILAFVVIVGKTTRTSQLSLTPNPGDPSRPKWRVRKRGRERGGYQVHHNLP</sequence>
<feature type="compositionally biased region" description="Basic residues" evidence="1">
    <location>
        <begin position="54"/>
        <end position="63"/>
    </location>
</feature>
<evidence type="ECO:0000256" key="2">
    <source>
        <dbReference type="SAM" id="Phobius"/>
    </source>
</evidence>
<feature type="region of interest" description="Disordered" evidence="1">
    <location>
        <begin position="40"/>
        <end position="75"/>
    </location>
</feature>
<proteinExistence type="predicted"/>
<dbReference type="EMBL" id="OZ034831">
    <property type="protein sequence ID" value="CAL1688154.1"/>
    <property type="molecule type" value="Genomic_DNA"/>
</dbReference>
<evidence type="ECO:0000256" key="1">
    <source>
        <dbReference type="SAM" id="MobiDB-lite"/>
    </source>
</evidence>
<reference evidence="3" key="1">
    <citation type="submission" date="2024-04" db="EMBL/GenBank/DDBJ databases">
        <authorList>
            <consortium name="Molecular Ecology Group"/>
        </authorList>
    </citation>
    <scope>NUCLEOTIDE SEQUENCE</scope>
</reference>
<name>A0AAV2P814_9HYME</name>
<organism evidence="3 4">
    <name type="scientific">Lasius platythorax</name>
    <dbReference type="NCBI Taxonomy" id="488582"/>
    <lineage>
        <taxon>Eukaryota</taxon>
        <taxon>Metazoa</taxon>
        <taxon>Ecdysozoa</taxon>
        <taxon>Arthropoda</taxon>
        <taxon>Hexapoda</taxon>
        <taxon>Insecta</taxon>
        <taxon>Pterygota</taxon>
        <taxon>Neoptera</taxon>
        <taxon>Endopterygota</taxon>
        <taxon>Hymenoptera</taxon>
        <taxon>Apocrita</taxon>
        <taxon>Aculeata</taxon>
        <taxon>Formicoidea</taxon>
        <taxon>Formicidae</taxon>
        <taxon>Formicinae</taxon>
        <taxon>Lasius</taxon>
        <taxon>Lasius</taxon>
    </lineage>
</organism>
<keyword evidence="2" id="KW-1133">Transmembrane helix</keyword>
<evidence type="ECO:0000313" key="4">
    <source>
        <dbReference type="Proteomes" id="UP001497644"/>
    </source>
</evidence>
<keyword evidence="2" id="KW-0812">Transmembrane</keyword>